<evidence type="ECO:0000313" key="8">
    <source>
        <dbReference type="EMBL" id="GAA3520753.1"/>
    </source>
</evidence>
<dbReference type="InterPro" id="IPR044742">
    <property type="entry name" value="DEAD/DEAH_RhlB"/>
</dbReference>
<feature type="domain" description="Helicase C-terminal" evidence="7">
    <location>
        <begin position="215"/>
        <end position="359"/>
    </location>
</feature>
<evidence type="ECO:0000259" key="6">
    <source>
        <dbReference type="PROSITE" id="PS51192"/>
    </source>
</evidence>
<dbReference type="InterPro" id="IPR027417">
    <property type="entry name" value="P-loop_NTPase"/>
</dbReference>
<feature type="domain" description="Helicase ATP-binding" evidence="6">
    <location>
        <begin position="24"/>
        <end position="192"/>
    </location>
</feature>
<dbReference type="PANTHER" id="PTHR47959:SF1">
    <property type="entry name" value="ATP-DEPENDENT RNA HELICASE DBPA"/>
    <property type="match status" value="1"/>
</dbReference>
<name>A0ABP6UWL5_9FLAO</name>
<dbReference type="InterPro" id="IPR005580">
    <property type="entry name" value="DbpA/CsdA_RNA-bd_dom"/>
</dbReference>
<evidence type="ECO:0000256" key="4">
    <source>
        <dbReference type="ARBA" id="ARBA00022840"/>
    </source>
</evidence>
<dbReference type="InterPro" id="IPR050079">
    <property type="entry name" value="DEAD_box_RNA_helicase"/>
</dbReference>
<evidence type="ECO:0000256" key="3">
    <source>
        <dbReference type="ARBA" id="ARBA00022806"/>
    </source>
</evidence>
<comment type="similarity">
    <text evidence="5">Belongs to the DEAD box helicase family.</text>
</comment>
<dbReference type="SUPFAM" id="SSF52540">
    <property type="entry name" value="P-loop containing nucleoside triphosphate hydrolases"/>
    <property type="match status" value="1"/>
</dbReference>
<keyword evidence="2" id="KW-0378">Hydrolase</keyword>
<dbReference type="GO" id="GO:0004386">
    <property type="term" value="F:helicase activity"/>
    <property type="evidence" value="ECO:0007669"/>
    <property type="project" value="UniProtKB-KW"/>
</dbReference>
<dbReference type="RefSeq" id="WP_344930291.1">
    <property type="nucleotide sequence ID" value="NZ_BAABCW010000024.1"/>
</dbReference>
<comment type="caution">
    <text evidence="8">The sequence shown here is derived from an EMBL/GenBank/DDBJ whole genome shotgun (WGS) entry which is preliminary data.</text>
</comment>
<accession>A0ABP6UWL5</accession>
<dbReference type="EMBL" id="BAABCW010000024">
    <property type="protein sequence ID" value="GAA3520753.1"/>
    <property type="molecule type" value="Genomic_DNA"/>
</dbReference>
<proteinExistence type="inferred from homology"/>
<dbReference type="PROSITE" id="PS51192">
    <property type="entry name" value="HELICASE_ATP_BIND_1"/>
    <property type="match status" value="1"/>
</dbReference>
<evidence type="ECO:0000256" key="2">
    <source>
        <dbReference type="ARBA" id="ARBA00022801"/>
    </source>
</evidence>
<organism evidence="8 9">
    <name type="scientific">Aquimarina addita</name>
    <dbReference type="NCBI Taxonomy" id="870485"/>
    <lineage>
        <taxon>Bacteria</taxon>
        <taxon>Pseudomonadati</taxon>
        <taxon>Bacteroidota</taxon>
        <taxon>Flavobacteriia</taxon>
        <taxon>Flavobacteriales</taxon>
        <taxon>Flavobacteriaceae</taxon>
        <taxon>Aquimarina</taxon>
    </lineage>
</organism>
<dbReference type="PANTHER" id="PTHR47959">
    <property type="entry name" value="ATP-DEPENDENT RNA HELICASE RHLE-RELATED"/>
    <property type="match status" value="1"/>
</dbReference>
<dbReference type="Pfam" id="PF00271">
    <property type="entry name" value="Helicase_C"/>
    <property type="match status" value="1"/>
</dbReference>
<gene>
    <name evidence="8" type="ORF">GCM10022393_38770</name>
</gene>
<dbReference type="Proteomes" id="UP001500459">
    <property type="component" value="Unassembled WGS sequence"/>
</dbReference>
<dbReference type="CDD" id="cd00268">
    <property type="entry name" value="DEADc"/>
    <property type="match status" value="1"/>
</dbReference>
<keyword evidence="9" id="KW-1185">Reference proteome</keyword>
<dbReference type="SMART" id="SM00490">
    <property type="entry name" value="HELICc"/>
    <property type="match status" value="1"/>
</dbReference>
<evidence type="ECO:0000256" key="1">
    <source>
        <dbReference type="ARBA" id="ARBA00022741"/>
    </source>
</evidence>
<dbReference type="Pfam" id="PF03880">
    <property type="entry name" value="DbpA"/>
    <property type="match status" value="1"/>
</dbReference>
<dbReference type="CDD" id="cd12252">
    <property type="entry name" value="RRM_DbpA"/>
    <property type="match status" value="1"/>
</dbReference>
<sequence length="432" mass="48489">MKSQQHILDKLNIPALNTMQEEALLAVENTANTIILSPTGTGKTLAFLLPVIAGLDPKSKDIQVLILVPSRELAIQIEQVVRVMGSGYKVNAVYGGRSMSKDKVELKHAPAILIGTPGRIADHFSKENFSKEHIKTLVLDEFDKSLEVGFENEMKGIIDELTGIEKRILTSATHQTEIPDFVKFEKPVTVNHLDKGVSKLEVKTLDSPEKNKLQTLVDLLNYLGNQPGIIFCNFKNTINYVSTFLTEHNIDHGCFYGGMEQKDRERSLIKFRNGTHQIIIATDLAARGIDIPEIQYIIHYQLPLKIEEFTHRNGRTARVNAEGTAYILKWEKENLPDFIKNTSQATITGETKRNPSYWQTLFISGGRKDKISKGDIAGLFFKQGKIQKDQLGIIELKQDCTFVAVPVSIANKLVTTLNNSRLKKKKVRITII</sequence>
<dbReference type="PROSITE" id="PS51194">
    <property type="entry name" value="HELICASE_CTER"/>
    <property type="match status" value="1"/>
</dbReference>
<dbReference type="InterPro" id="IPR014001">
    <property type="entry name" value="Helicase_ATP-bd"/>
</dbReference>
<dbReference type="Gene3D" id="3.40.50.300">
    <property type="entry name" value="P-loop containing nucleotide triphosphate hydrolases"/>
    <property type="match status" value="2"/>
</dbReference>
<evidence type="ECO:0000259" key="7">
    <source>
        <dbReference type="PROSITE" id="PS51194"/>
    </source>
</evidence>
<keyword evidence="4" id="KW-0067">ATP-binding</keyword>
<dbReference type="InterPro" id="IPR012677">
    <property type="entry name" value="Nucleotide-bd_a/b_plait_sf"/>
</dbReference>
<keyword evidence="3 8" id="KW-0347">Helicase</keyword>
<reference evidence="9" key="1">
    <citation type="journal article" date="2019" name="Int. J. Syst. Evol. Microbiol.">
        <title>The Global Catalogue of Microorganisms (GCM) 10K type strain sequencing project: providing services to taxonomists for standard genome sequencing and annotation.</title>
        <authorList>
            <consortium name="The Broad Institute Genomics Platform"/>
            <consortium name="The Broad Institute Genome Sequencing Center for Infectious Disease"/>
            <person name="Wu L."/>
            <person name="Ma J."/>
        </authorList>
    </citation>
    <scope>NUCLEOTIDE SEQUENCE [LARGE SCALE GENOMIC DNA]</scope>
    <source>
        <strain evidence="9">JCM 17106</strain>
    </source>
</reference>
<dbReference type="Gene3D" id="3.30.70.330">
    <property type="match status" value="1"/>
</dbReference>
<dbReference type="CDD" id="cd18787">
    <property type="entry name" value="SF2_C_DEAD"/>
    <property type="match status" value="1"/>
</dbReference>
<evidence type="ECO:0000313" key="9">
    <source>
        <dbReference type="Proteomes" id="UP001500459"/>
    </source>
</evidence>
<keyword evidence="1" id="KW-0547">Nucleotide-binding</keyword>
<dbReference type="InterPro" id="IPR011545">
    <property type="entry name" value="DEAD/DEAH_box_helicase_dom"/>
</dbReference>
<dbReference type="InterPro" id="IPR001650">
    <property type="entry name" value="Helicase_C-like"/>
</dbReference>
<dbReference type="Pfam" id="PF00270">
    <property type="entry name" value="DEAD"/>
    <property type="match status" value="1"/>
</dbReference>
<evidence type="ECO:0000256" key="5">
    <source>
        <dbReference type="ARBA" id="ARBA00038437"/>
    </source>
</evidence>
<protein>
    <submittedName>
        <fullName evidence="8">DEAD/DEAH box helicase</fullName>
    </submittedName>
</protein>
<dbReference type="SMART" id="SM00487">
    <property type="entry name" value="DEXDc"/>
    <property type="match status" value="1"/>
</dbReference>